<comment type="cofactor">
    <cofactor evidence="2">
        <name>Mg(2+)</name>
        <dbReference type="ChEBI" id="CHEBI:18420"/>
    </cofactor>
</comment>
<feature type="compositionally biased region" description="Polar residues" evidence="9">
    <location>
        <begin position="161"/>
        <end position="174"/>
    </location>
</feature>
<dbReference type="GO" id="GO:0031123">
    <property type="term" value="P:RNA 3'-end processing"/>
    <property type="evidence" value="ECO:0007669"/>
    <property type="project" value="TreeGrafter"/>
</dbReference>
<sequence>MDGYTPVSKKPPAVNTPVFCTGLANMTVDVDALIALLCKSCKKNVKNFDPDAKNLCNDCLSQSKHNESSKQVKKSDISSTPTCSSVNTSNAKRTLLPSPVNPGYSDSHANISKEFLVPANDTPEQHLNNSNSPKDFKTGEMKWKSDLRGRLNPRSKPYQRFTRNNESTSKQEFQTPHGPHFLQSPVTENENFTSGRDFRRNRNSSFTSPPLLNRSSPGNSTVTLSREIWGLFHKNKQSDDIFNCKMELRDKLHQILRQQFPNCGLYVVGSSMTGLGVSSSDIDMCLMLTDEEVDQQKEAIGILHTIKRLFHKYKFLYDIQIIYAKVPILRFVDGESGIEVDLNINNAIGIRNTQLLTSYARIDGRLPPLVVLVKLWARCHDINDAKNNSLSSYSIVLMVIHYLQYRCRPPVLPCLQQIQPDKYLPRSDIRKLKLHEELPNFISENQEDLGDLFIGFLKYYSEEFNYRESAMSIRLGGVISREDAAQTTSPKNKHGHWKYICIEEPFDQTNTARAVFNQAVFDRIQHVEVASD</sequence>
<dbReference type="Gene3D" id="3.30.460.10">
    <property type="entry name" value="Beta Polymerase, domain 2"/>
    <property type="match status" value="1"/>
</dbReference>
<evidence type="ECO:0000256" key="8">
    <source>
        <dbReference type="ARBA" id="ARBA00038491"/>
    </source>
</evidence>
<comment type="cofactor">
    <cofactor evidence="1">
        <name>Mn(2+)</name>
        <dbReference type="ChEBI" id="CHEBI:29035"/>
    </cofactor>
</comment>
<dbReference type="GO" id="GO:1990817">
    <property type="term" value="F:poly(A) RNA polymerase activity"/>
    <property type="evidence" value="ECO:0007669"/>
    <property type="project" value="TreeGrafter"/>
</dbReference>
<evidence type="ECO:0000256" key="7">
    <source>
        <dbReference type="ARBA" id="ARBA00022842"/>
    </source>
</evidence>
<feature type="region of interest" description="Disordered" evidence="9">
    <location>
        <begin position="120"/>
        <end position="220"/>
    </location>
</feature>
<reference evidence="12" key="1">
    <citation type="journal article" date="2020" name="bioRxiv">
        <title>Chromosome-level reference genome of the European wasp spider Argiope bruennichi: a resource for studies on range expansion and evolutionary adaptation.</title>
        <authorList>
            <person name="Sheffer M.M."/>
            <person name="Hoppe A."/>
            <person name="Krehenwinkel H."/>
            <person name="Uhl G."/>
            <person name="Kuss A.W."/>
            <person name="Jensen L."/>
            <person name="Jensen C."/>
            <person name="Gillespie R.G."/>
            <person name="Hoff K.J."/>
            <person name="Prost S."/>
        </authorList>
    </citation>
    <scope>NUCLEOTIDE SEQUENCE</scope>
</reference>
<evidence type="ECO:0000256" key="2">
    <source>
        <dbReference type="ARBA" id="ARBA00001946"/>
    </source>
</evidence>
<dbReference type="Proteomes" id="UP000807504">
    <property type="component" value="Unassembled WGS sequence"/>
</dbReference>
<evidence type="ECO:0000256" key="3">
    <source>
        <dbReference type="ARBA" id="ARBA00004496"/>
    </source>
</evidence>
<dbReference type="Gene3D" id="1.10.1410.10">
    <property type="match status" value="1"/>
</dbReference>
<feature type="compositionally biased region" description="Basic and acidic residues" evidence="9">
    <location>
        <begin position="67"/>
        <end position="76"/>
    </location>
</feature>
<dbReference type="PANTHER" id="PTHR12271">
    <property type="entry name" value="POLY A POLYMERASE CID PAP -RELATED"/>
    <property type="match status" value="1"/>
</dbReference>
<dbReference type="InterPro" id="IPR043519">
    <property type="entry name" value="NT_sf"/>
</dbReference>
<comment type="subcellular location">
    <subcellularLocation>
        <location evidence="3">Cytoplasm</location>
    </subcellularLocation>
</comment>
<dbReference type="SUPFAM" id="SSF81301">
    <property type="entry name" value="Nucleotidyltransferase"/>
    <property type="match status" value="1"/>
</dbReference>
<feature type="compositionally biased region" description="Polar residues" evidence="9">
    <location>
        <begin position="203"/>
        <end position="220"/>
    </location>
</feature>
<keyword evidence="5" id="KW-0808">Transferase</keyword>
<dbReference type="EMBL" id="JABXBU010000002">
    <property type="protein sequence ID" value="KAF8794796.1"/>
    <property type="molecule type" value="Genomic_DNA"/>
</dbReference>
<proteinExistence type="inferred from homology"/>
<evidence type="ECO:0000256" key="6">
    <source>
        <dbReference type="ARBA" id="ARBA00022723"/>
    </source>
</evidence>
<evidence type="ECO:0000259" key="10">
    <source>
        <dbReference type="Pfam" id="PF03828"/>
    </source>
</evidence>
<dbReference type="SUPFAM" id="SSF81631">
    <property type="entry name" value="PAP/OAS1 substrate-binding domain"/>
    <property type="match status" value="1"/>
</dbReference>
<feature type="compositionally biased region" description="Polar residues" evidence="9">
    <location>
        <begin position="184"/>
        <end position="194"/>
    </location>
</feature>
<evidence type="ECO:0000313" key="13">
    <source>
        <dbReference type="Proteomes" id="UP000807504"/>
    </source>
</evidence>
<gene>
    <name evidence="12" type="ORF">HNY73_002727</name>
</gene>
<evidence type="ECO:0000256" key="5">
    <source>
        <dbReference type="ARBA" id="ARBA00022679"/>
    </source>
</evidence>
<dbReference type="Pfam" id="PF03828">
    <property type="entry name" value="PAP_assoc"/>
    <property type="match status" value="1"/>
</dbReference>
<dbReference type="AlphaFoldDB" id="A0A8T0FVN5"/>
<keyword evidence="4" id="KW-0963">Cytoplasm</keyword>
<dbReference type="Pfam" id="PF22600">
    <property type="entry name" value="MTPAP-like_central"/>
    <property type="match status" value="1"/>
</dbReference>
<accession>A0A8T0FVN5</accession>
<keyword evidence="6" id="KW-0479">Metal-binding</keyword>
<feature type="compositionally biased region" description="Basic and acidic residues" evidence="9">
    <location>
        <begin position="134"/>
        <end position="149"/>
    </location>
</feature>
<dbReference type="InterPro" id="IPR002058">
    <property type="entry name" value="PAP_assoc"/>
</dbReference>
<comment type="caution">
    <text evidence="12">The sequence shown here is derived from an EMBL/GenBank/DDBJ whole genome shotgun (WGS) entry which is preliminary data.</text>
</comment>
<feature type="region of interest" description="Disordered" evidence="9">
    <location>
        <begin position="67"/>
        <end position="107"/>
    </location>
</feature>
<feature type="domain" description="Poly(A) RNA polymerase mitochondrial-like central palm" evidence="11">
    <location>
        <begin position="224"/>
        <end position="360"/>
    </location>
</feature>
<evidence type="ECO:0000259" key="11">
    <source>
        <dbReference type="Pfam" id="PF22600"/>
    </source>
</evidence>
<reference evidence="12" key="2">
    <citation type="submission" date="2020-06" db="EMBL/GenBank/DDBJ databases">
        <authorList>
            <person name="Sheffer M."/>
        </authorList>
    </citation>
    <scope>NUCLEOTIDE SEQUENCE</scope>
</reference>
<keyword evidence="13" id="KW-1185">Reference proteome</keyword>
<dbReference type="GO" id="GO:0005737">
    <property type="term" value="C:cytoplasm"/>
    <property type="evidence" value="ECO:0007669"/>
    <property type="project" value="UniProtKB-SubCell"/>
</dbReference>
<feature type="domain" description="PAP-associated" evidence="10">
    <location>
        <begin position="448"/>
        <end position="510"/>
    </location>
</feature>
<keyword evidence="7" id="KW-0460">Magnesium</keyword>
<evidence type="ECO:0000256" key="4">
    <source>
        <dbReference type="ARBA" id="ARBA00022490"/>
    </source>
</evidence>
<dbReference type="InterPro" id="IPR054708">
    <property type="entry name" value="MTPAP-like_central"/>
</dbReference>
<organism evidence="12 13">
    <name type="scientific">Argiope bruennichi</name>
    <name type="common">Wasp spider</name>
    <name type="synonym">Aranea bruennichi</name>
    <dbReference type="NCBI Taxonomy" id="94029"/>
    <lineage>
        <taxon>Eukaryota</taxon>
        <taxon>Metazoa</taxon>
        <taxon>Ecdysozoa</taxon>
        <taxon>Arthropoda</taxon>
        <taxon>Chelicerata</taxon>
        <taxon>Arachnida</taxon>
        <taxon>Araneae</taxon>
        <taxon>Araneomorphae</taxon>
        <taxon>Entelegynae</taxon>
        <taxon>Araneoidea</taxon>
        <taxon>Araneidae</taxon>
        <taxon>Argiope</taxon>
    </lineage>
</organism>
<evidence type="ECO:0000313" key="12">
    <source>
        <dbReference type="EMBL" id="KAF8794796.1"/>
    </source>
</evidence>
<feature type="compositionally biased region" description="Polar residues" evidence="9">
    <location>
        <begin position="77"/>
        <end position="92"/>
    </location>
</feature>
<name>A0A8T0FVN5_ARGBR</name>
<evidence type="ECO:0000256" key="9">
    <source>
        <dbReference type="SAM" id="MobiDB-lite"/>
    </source>
</evidence>
<comment type="similarity">
    <text evidence="8">Belongs to the DNA polymerase type-B-like family. GLD2 subfamily.</text>
</comment>
<dbReference type="CDD" id="cd05402">
    <property type="entry name" value="NT_PAP_TUTase"/>
    <property type="match status" value="1"/>
</dbReference>
<protein>
    <submittedName>
        <fullName evidence="12">Poly(A) RNA polymerase gld-2 like protein</fullName>
    </submittedName>
</protein>
<dbReference type="PANTHER" id="PTHR12271:SF40">
    <property type="entry name" value="POLY(A) RNA POLYMERASE GLD2"/>
    <property type="match status" value="1"/>
</dbReference>
<evidence type="ECO:0000256" key="1">
    <source>
        <dbReference type="ARBA" id="ARBA00001936"/>
    </source>
</evidence>
<dbReference type="GO" id="GO:0046872">
    <property type="term" value="F:metal ion binding"/>
    <property type="evidence" value="ECO:0007669"/>
    <property type="project" value="UniProtKB-KW"/>
</dbReference>